<name>A0A0G4FK78_VITBC</name>
<dbReference type="VEuPathDB" id="CryptoDB:Vbra_21326"/>
<evidence type="ECO:0000256" key="1">
    <source>
        <dbReference type="SAM" id="MobiDB-lite"/>
    </source>
</evidence>
<evidence type="ECO:0000313" key="4">
    <source>
        <dbReference type="Proteomes" id="UP000041254"/>
    </source>
</evidence>
<keyword evidence="4" id="KW-1185">Reference proteome</keyword>
<dbReference type="InParanoid" id="A0A0G4FK78"/>
<feature type="region of interest" description="Disordered" evidence="1">
    <location>
        <begin position="448"/>
        <end position="468"/>
    </location>
</feature>
<accession>A0A0G4FK78</accession>
<evidence type="ECO:0000313" key="3">
    <source>
        <dbReference type="EMBL" id="CEM14191.1"/>
    </source>
</evidence>
<keyword evidence="2" id="KW-0732">Signal</keyword>
<dbReference type="EMBL" id="CDMY01000455">
    <property type="protein sequence ID" value="CEM14191.1"/>
    <property type="molecule type" value="Genomic_DNA"/>
</dbReference>
<dbReference type="Proteomes" id="UP000041254">
    <property type="component" value="Unassembled WGS sequence"/>
</dbReference>
<dbReference type="AlphaFoldDB" id="A0A0G4FK78"/>
<protein>
    <recommendedName>
        <fullName evidence="5">Cyclin C-terminal domain-containing protein</fullName>
    </recommendedName>
</protein>
<evidence type="ECO:0000256" key="2">
    <source>
        <dbReference type="SAM" id="SignalP"/>
    </source>
</evidence>
<feature type="chain" id="PRO_5005188718" description="Cyclin C-terminal domain-containing protein" evidence="2">
    <location>
        <begin position="26"/>
        <end position="468"/>
    </location>
</feature>
<sequence length="468" mass="51443">MDTHGRLFSFAKYLMFLSMCDINLAASDVRLLAATAVYVTRKTNQKHIAGRIWSAALVAESSMSEAALQSGMMTLRMQRLMWGDTQTTKGVMTDAVDELFAPADRHGVASTRSHTQQEQQQQHRGGNQEHPFTHLFAEDRCRIPDISTTLQLRVSGRCIREAFSSAQLRNRLDHSLSRDGDGGINTPQLQLLRFDPSLCVGDLMAAVWIAEEPGARRKWDGTRETLQWASECGFCQLPVMLTSADINRHANKTAYRSVARVLAQLTLVGRHIDFGGGSRLQIVRHANGEVRAIKDEPGFQRTILNHFYWTHQTNRTSILLNRRVSGGRLDGLLNQSPHTSVAGCTTTMSHNGRVRELVLTGSSHKFVAWIALLDMGNGNVLVWIWTTEAPAAGVSEDAPFKRRFTITTRLARVALGQVAPLVFDGQIPTAMAVVGMIWMTTATERIGGGGVSAEEEHEDGGGGGNASL</sequence>
<organism evidence="3 4">
    <name type="scientific">Vitrella brassicaformis (strain CCMP3155)</name>
    <dbReference type="NCBI Taxonomy" id="1169540"/>
    <lineage>
        <taxon>Eukaryota</taxon>
        <taxon>Sar</taxon>
        <taxon>Alveolata</taxon>
        <taxon>Colpodellida</taxon>
        <taxon>Vitrellaceae</taxon>
        <taxon>Vitrella</taxon>
    </lineage>
</organism>
<proteinExistence type="predicted"/>
<dbReference type="PhylomeDB" id="A0A0G4FK78"/>
<gene>
    <name evidence="3" type="ORF">Vbra_21326</name>
</gene>
<dbReference type="Gene3D" id="1.10.472.10">
    <property type="entry name" value="Cyclin-like"/>
    <property type="match status" value="1"/>
</dbReference>
<evidence type="ECO:0008006" key="5">
    <source>
        <dbReference type="Google" id="ProtNLM"/>
    </source>
</evidence>
<feature type="signal peptide" evidence="2">
    <location>
        <begin position="1"/>
        <end position="25"/>
    </location>
</feature>
<reference evidence="3 4" key="1">
    <citation type="submission" date="2014-11" db="EMBL/GenBank/DDBJ databases">
        <authorList>
            <person name="Zhu J."/>
            <person name="Qi W."/>
            <person name="Song R."/>
        </authorList>
    </citation>
    <scope>NUCLEOTIDE SEQUENCE [LARGE SCALE GENOMIC DNA]</scope>
</reference>
<feature type="region of interest" description="Disordered" evidence="1">
    <location>
        <begin position="107"/>
        <end position="129"/>
    </location>
</feature>
<feature type="compositionally biased region" description="Low complexity" evidence="1">
    <location>
        <begin position="110"/>
        <end position="129"/>
    </location>
</feature>